<organism evidence="1 2">
    <name type="scientific">Heracleum sosnowskyi</name>
    <dbReference type="NCBI Taxonomy" id="360622"/>
    <lineage>
        <taxon>Eukaryota</taxon>
        <taxon>Viridiplantae</taxon>
        <taxon>Streptophyta</taxon>
        <taxon>Embryophyta</taxon>
        <taxon>Tracheophyta</taxon>
        <taxon>Spermatophyta</taxon>
        <taxon>Magnoliopsida</taxon>
        <taxon>eudicotyledons</taxon>
        <taxon>Gunneridae</taxon>
        <taxon>Pentapetalae</taxon>
        <taxon>asterids</taxon>
        <taxon>campanulids</taxon>
        <taxon>Apiales</taxon>
        <taxon>Apiaceae</taxon>
        <taxon>Apioideae</taxon>
        <taxon>apioid superclade</taxon>
        <taxon>Tordylieae</taxon>
        <taxon>Tordyliinae</taxon>
        <taxon>Heracleum</taxon>
    </lineage>
</organism>
<sequence length="124" mass="13087">MRNLGLESPDEIPKDEDGEPIYEDFICQACSGACSFLSVYPQIMLATCKDSAASKSEGQNVENALPACVSSDDLEKGGCIGDSVKSGCTEANPSSGVAVKTLEGHSETNQNYIEYTIQDVKAAV</sequence>
<accession>A0AAD8GSV6</accession>
<evidence type="ECO:0000313" key="2">
    <source>
        <dbReference type="Proteomes" id="UP001237642"/>
    </source>
</evidence>
<evidence type="ECO:0000313" key="1">
    <source>
        <dbReference type="EMBL" id="KAK1353456.1"/>
    </source>
</evidence>
<dbReference type="AlphaFoldDB" id="A0AAD8GSV6"/>
<gene>
    <name evidence="1" type="ORF">POM88_052591</name>
</gene>
<dbReference type="Proteomes" id="UP001237642">
    <property type="component" value="Unassembled WGS sequence"/>
</dbReference>
<name>A0AAD8GSV6_9APIA</name>
<keyword evidence="2" id="KW-1185">Reference proteome</keyword>
<protein>
    <submittedName>
        <fullName evidence="1">Uncharacterized protein</fullName>
    </submittedName>
</protein>
<comment type="caution">
    <text evidence="1">The sequence shown here is derived from an EMBL/GenBank/DDBJ whole genome shotgun (WGS) entry which is preliminary data.</text>
</comment>
<reference evidence="1" key="1">
    <citation type="submission" date="2023-02" db="EMBL/GenBank/DDBJ databases">
        <title>Genome of toxic invasive species Heracleum sosnowskyi carries increased number of genes despite the absence of recent whole-genome duplications.</title>
        <authorList>
            <person name="Schelkunov M."/>
            <person name="Shtratnikova V."/>
            <person name="Makarenko M."/>
            <person name="Klepikova A."/>
            <person name="Omelchenko D."/>
            <person name="Novikova G."/>
            <person name="Obukhova E."/>
            <person name="Bogdanov V."/>
            <person name="Penin A."/>
            <person name="Logacheva M."/>
        </authorList>
    </citation>
    <scope>NUCLEOTIDE SEQUENCE</scope>
    <source>
        <strain evidence="1">Hsosn_3</strain>
        <tissue evidence="1">Leaf</tissue>
    </source>
</reference>
<dbReference type="EMBL" id="JAUIZM010000013">
    <property type="protein sequence ID" value="KAK1353456.1"/>
    <property type="molecule type" value="Genomic_DNA"/>
</dbReference>
<reference evidence="1" key="2">
    <citation type="submission" date="2023-05" db="EMBL/GenBank/DDBJ databases">
        <authorList>
            <person name="Schelkunov M.I."/>
        </authorList>
    </citation>
    <scope>NUCLEOTIDE SEQUENCE</scope>
    <source>
        <strain evidence="1">Hsosn_3</strain>
        <tissue evidence="1">Leaf</tissue>
    </source>
</reference>
<proteinExistence type="predicted"/>